<feature type="compositionally biased region" description="Basic residues" evidence="1">
    <location>
        <begin position="80"/>
        <end position="90"/>
    </location>
</feature>
<dbReference type="Gramene" id="TVU49261">
    <property type="protein sequence ID" value="TVU49261"/>
    <property type="gene ID" value="EJB05_00561"/>
</dbReference>
<proteinExistence type="predicted"/>
<feature type="region of interest" description="Disordered" evidence="1">
    <location>
        <begin position="80"/>
        <end position="100"/>
    </location>
</feature>
<protein>
    <submittedName>
        <fullName evidence="2">Uncharacterized protein</fullName>
    </submittedName>
</protein>
<sequence>MKRKRHWRDKERERDHEQPFKVVEITPLPRCLGIRYFPPYAITPLPSRMHHTVVNPVVSSMDARRGRSNAVKQPNYIAARRNKNNSRKRQTHDDSTRNTRKCVMNCQVSSTAYGLEKREPEQGEVEWEQVPAIHCLGARFLGEEEIDAARRVLLRRDMERGPGVRVRRVDVRGGDPGAALEQQARARHRVMLAREMQQPPGAELVQRPGGLARERAHGGEEGGDVVGDDGAADHLGACVASRSDHLIRAHQSNNNKG</sequence>
<dbReference type="AlphaFoldDB" id="A0A5J9WMB9"/>
<feature type="non-terminal residue" evidence="2">
    <location>
        <position position="1"/>
    </location>
</feature>
<dbReference type="EMBL" id="RWGY01000002">
    <property type="protein sequence ID" value="TVU49261.1"/>
    <property type="molecule type" value="Genomic_DNA"/>
</dbReference>
<organism evidence="2 3">
    <name type="scientific">Eragrostis curvula</name>
    <name type="common">weeping love grass</name>
    <dbReference type="NCBI Taxonomy" id="38414"/>
    <lineage>
        <taxon>Eukaryota</taxon>
        <taxon>Viridiplantae</taxon>
        <taxon>Streptophyta</taxon>
        <taxon>Embryophyta</taxon>
        <taxon>Tracheophyta</taxon>
        <taxon>Spermatophyta</taxon>
        <taxon>Magnoliopsida</taxon>
        <taxon>Liliopsida</taxon>
        <taxon>Poales</taxon>
        <taxon>Poaceae</taxon>
        <taxon>PACMAD clade</taxon>
        <taxon>Chloridoideae</taxon>
        <taxon>Eragrostideae</taxon>
        <taxon>Eragrostidinae</taxon>
        <taxon>Eragrostis</taxon>
    </lineage>
</organism>
<gene>
    <name evidence="2" type="ORF">EJB05_00561</name>
</gene>
<accession>A0A5J9WMB9</accession>
<reference evidence="2 3" key="1">
    <citation type="journal article" date="2019" name="Sci. Rep.">
        <title>A high-quality genome of Eragrostis curvula grass provides insights into Poaceae evolution and supports new strategies to enhance forage quality.</title>
        <authorList>
            <person name="Carballo J."/>
            <person name="Santos B.A.C.M."/>
            <person name="Zappacosta D."/>
            <person name="Garbus I."/>
            <person name="Selva J.P."/>
            <person name="Gallo C.A."/>
            <person name="Diaz A."/>
            <person name="Albertini E."/>
            <person name="Caccamo M."/>
            <person name="Echenique V."/>
        </authorList>
    </citation>
    <scope>NUCLEOTIDE SEQUENCE [LARGE SCALE GENOMIC DNA]</scope>
    <source>
        <strain evidence="3">cv. Victoria</strain>
        <tissue evidence="2">Leaf</tissue>
    </source>
</reference>
<evidence type="ECO:0000313" key="2">
    <source>
        <dbReference type="EMBL" id="TVU49261.1"/>
    </source>
</evidence>
<feature type="region of interest" description="Disordered" evidence="1">
    <location>
        <begin position="199"/>
        <end position="229"/>
    </location>
</feature>
<evidence type="ECO:0000256" key="1">
    <source>
        <dbReference type="SAM" id="MobiDB-lite"/>
    </source>
</evidence>
<evidence type="ECO:0000313" key="3">
    <source>
        <dbReference type="Proteomes" id="UP000324897"/>
    </source>
</evidence>
<name>A0A5J9WMB9_9POAL</name>
<dbReference type="Proteomes" id="UP000324897">
    <property type="component" value="Chromosome 6"/>
</dbReference>
<keyword evidence="3" id="KW-1185">Reference proteome</keyword>
<comment type="caution">
    <text evidence="2">The sequence shown here is derived from an EMBL/GenBank/DDBJ whole genome shotgun (WGS) entry which is preliminary data.</text>
</comment>